<sequence>MKTIRMTEHWQERDSGQGSVSNPSHHSNNNSNGNLHAQQLSNLIPEAASTSVGSQLDRSAANAAVVLSGACASVNKVTVNQAAIHQQQPIQHQEPSHDGQICTQEKLQYRNILSIRIQYSITKMLLLISTVFIMLNLPR</sequence>
<evidence type="ECO:0000256" key="1">
    <source>
        <dbReference type="SAM" id="MobiDB-lite"/>
    </source>
</evidence>
<keyword evidence="2" id="KW-0812">Transmembrane</keyword>
<keyword evidence="2" id="KW-1133">Transmembrane helix</keyword>
<accession>A0A8J2RX70</accession>
<keyword evidence="2" id="KW-0472">Membrane</keyword>
<protein>
    <submittedName>
        <fullName evidence="3">Uncharacterized protein</fullName>
    </submittedName>
</protein>
<evidence type="ECO:0000313" key="4">
    <source>
        <dbReference type="Proteomes" id="UP000789390"/>
    </source>
</evidence>
<keyword evidence="4" id="KW-1185">Reference proteome</keyword>
<organism evidence="3 4">
    <name type="scientific">Daphnia galeata</name>
    <dbReference type="NCBI Taxonomy" id="27404"/>
    <lineage>
        <taxon>Eukaryota</taxon>
        <taxon>Metazoa</taxon>
        <taxon>Ecdysozoa</taxon>
        <taxon>Arthropoda</taxon>
        <taxon>Crustacea</taxon>
        <taxon>Branchiopoda</taxon>
        <taxon>Diplostraca</taxon>
        <taxon>Cladocera</taxon>
        <taxon>Anomopoda</taxon>
        <taxon>Daphniidae</taxon>
        <taxon>Daphnia</taxon>
    </lineage>
</organism>
<reference evidence="3" key="1">
    <citation type="submission" date="2021-11" db="EMBL/GenBank/DDBJ databases">
        <authorList>
            <person name="Schell T."/>
        </authorList>
    </citation>
    <scope>NUCLEOTIDE SEQUENCE</scope>
    <source>
        <strain evidence="3">M5</strain>
    </source>
</reference>
<feature type="compositionally biased region" description="Basic and acidic residues" evidence="1">
    <location>
        <begin position="1"/>
        <end position="15"/>
    </location>
</feature>
<dbReference type="EMBL" id="CAKKLH010000319">
    <property type="protein sequence ID" value="CAH0111904.1"/>
    <property type="molecule type" value="Genomic_DNA"/>
</dbReference>
<gene>
    <name evidence="3" type="ORF">DGAL_LOCUS15561</name>
</gene>
<feature type="compositionally biased region" description="Low complexity" evidence="1">
    <location>
        <begin position="18"/>
        <end position="34"/>
    </location>
</feature>
<dbReference type="AlphaFoldDB" id="A0A8J2RX70"/>
<dbReference type="OrthoDB" id="9990906at2759"/>
<feature type="region of interest" description="Disordered" evidence="1">
    <location>
        <begin position="1"/>
        <end position="36"/>
    </location>
</feature>
<evidence type="ECO:0000256" key="2">
    <source>
        <dbReference type="SAM" id="Phobius"/>
    </source>
</evidence>
<evidence type="ECO:0000313" key="3">
    <source>
        <dbReference type="EMBL" id="CAH0111904.1"/>
    </source>
</evidence>
<dbReference type="Proteomes" id="UP000789390">
    <property type="component" value="Unassembled WGS sequence"/>
</dbReference>
<name>A0A8J2RX70_9CRUS</name>
<comment type="caution">
    <text evidence="3">The sequence shown here is derived from an EMBL/GenBank/DDBJ whole genome shotgun (WGS) entry which is preliminary data.</text>
</comment>
<feature type="transmembrane region" description="Helical" evidence="2">
    <location>
        <begin position="117"/>
        <end position="137"/>
    </location>
</feature>
<proteinExistence type="predicted"/>